<organism evidence="1 2">
    <name type="scientific">Undibacterium fentianense</name>
    <dbReference type="NCBI Taxonomy" id="2828728"/>
    <lineage>
        <taxon>Bacteria</taxon>
        <taxon>Pseudomonadati</taxon>
        <taxon>Pseudomonadota</taxon>
        <taxon>Betaproteobacteria</taxon>
        <taxon>Burkholderiales</taxon>
        <taxon>Oxalobacteraceae</taxon>
        <taxon>Undibacterium</taxon>
    </lineage>
</organism>
<keyword evidence="2" id="KW-1185">Reference proteome</keyword>
<evidence type="ECO:0000313" key="1">
    <source>
        <dbReference type="EMBL" id="MBR7800310.1"/>
    </source>
</evidence>
<sequence length="132" mass="14300">MRNCQQYSPKKNRGMTLIGLIFVLGLLAMVVVVASKVAPTVIEFVSVKKAIVSAKLAGGNSVKDIQVAFDKQANVGYIESITGKDLVIEKSETGYEISFFYVKKIPLVGPASLLLEYEGTTAKSPSTKKKQE</sequence>
<reference evidence="1" key="1">
    <citation type="submission" date="2021-04" db="EMBL/GenBank/DDBJ databases">
        <title>novel species isolated from subtropical streams in China.</title>
        <authorList>
            <person name="Lu H."/>
        </authorList>
    </citation>
    <scope>NUCLEOTIDE SEQUENCE</scope>
    <source>
        <strain evidence="1">FT137W</strain>
    </source>
</reference>
<dbReference type="InterPro" id="IPR032314">
    <property type="entry name" value="DUF4845"/>
</dbReference>
<dbReference type="Proteomes" id="UP000678545">
    <property type="component" value="Unassembled WGS sequence"/>
</dbReference>
<name>A0A941IGT1_9BURK</name>
<dbReference type="AlphaFoldDB" id="A0A941IGT1"/>
<comment type="caution">
    <text evidence="1">The sequence shown here is derived from an EMBL/GenBank/DDBJ whole genome shotgun (WGS) entry which is preliminary data.</text>
</comment>
<protein>
    <submittedName>
        <fullName evidence="1">DUF4845 domain-containing protein</fullName>
    </submittedName>
</protein>
<gene>
    <name evidence="1" type="ORF">KDM90_09900</name>
</gene>
<dbReference type="Pfam" id="PF16137">
    <property type="entry name" value="DUF4845"/>
    <property type="match status" value="1"/>
</dbReference>
<dbReference type="EMBL" id="JAGSPJ010000003">
    <property type="protein sequence ID" value="MBR7800310.1"/>
    <property type="molecule type" value="Genomic_DNA"/>
</dbReference>
<proteinExistence type="predicted"/>
<accession>A0A941IGT1</accession>
<evidence type="ECO:0000313" key="2">
    <source>
        <dbReference type="Proteomes" id="UP000678545"/>
    </source>
</evidence>